<accession>A0A8X7VC05</accession>
<gene>
    <name evidence="2" type="ORF">Bca52824_028189</name>
</gene>
<reference evidence="2 3" key="1">
    <citation type="submission" date="2020-02" db="EMBL/GenBank/DDBJ databases">
        <authorList>
            <person name="Ma Q."/>
            <person name="Huang Y."/>
            <person name="Song X."/>
            <person name="Pei D."/>
        </authorList>
    </citation>
    <scope>NUCLEOTIDE SEQUENCE [LARGE SCALE GENOMIC DNA]</scope>
    <source>
        <strain evidence="2">Sxm20200214</strain>
        <tissue evidence="2">Leaf</tissue>
    </source>
</reference>
<sequence length="131" mass="15019">MASHSTEVISASAYISPSASRREVKSESVRMKKAGSRPPPFNTNTEKKASINNTLYITLASFTRELHRHRRDLIPKRSPYKIRVINRTDRVAKKPDPPTKRQNLATPPKADRLPQYRRYNDGNRAGRPPKR</sequence>
<evidence type="ECO:0000256" key="1">
    <source>
        <dbReference type="SAM" id="MobiDB-lite"/>
    </source>
</evidence>
<proteinExistence type="predicted"/>
<feature type="compositionally biased region" description="Low complexity" evidence="1">
    <location>
        <begin position="9"/>
        <end position="19"/>
    </location>
</feature>
<dbReference type="EMBL" id="JAAMPC010000006">
    <property type="protein sequence ID" value="KAG2308441.1"/>
    <property type="molecule type" value="Genomic_DNA"/>
</dbReference>
<name>A0A8X7VC05_BRACI</name>
<feature type="region of interest" description="Disordered" evidence="1">
    <location>
        <begin position="1"/>
        <end position="50"/>
    </location>
</feature>
<feature type="compositionally biased region" description="Basic and acidic residues" evidence="1">
    <location>
        <begin position="109"/>
        <end position="121"/>
    </location>
</feature>
<dbReference type="Proteomes" id="UP000886595">
    <property type="component" value="Unassembled WGS sequence"/>
</dbReference>
<keyword evidence="3" id="KW-1185">Reference proteome</keyword>
<evidence type="ECO:0000313" key="3">
    <source>
        <dbReference type="Proteomes" id="UP000886595"/>
    </source>
</evidence>
<feature type="compositionally biased region" description="Basic and acidic residues" evidence="1">
    <location>
        <begin position="20"/>
        <end position="30"/>
    </location>
</feature>
<feature type="compositionally biased region" description="Basic and acidic residues" evidence="1">
    <location>
        <begin position="86"/>
        <end position="99"/>
    </location>
</feature>
<dbReference type="AlphaFoldDB" id="A0A8X7VC05"/>
<feature type="region of interest" description="Disordered" evidence="1">
    <location>
        <begin position="70"/>
        <end position="131"/>
    </location>
</feature>
<evidence type="ECO:0000313" key="2">
    <source>
        <dbReference type="EMBL" id="KAG2308441.1"/>
    </source>
</evidence>
<organism evidence="2 3">
    <name type="scientific">Brassica carinata</name>
    <name type="common">Ethiopian mustard</name>
    <name type="synonym">Abyssinian cabbage</name>
    <dbReference type="NCBI Taxonomy" id="52824"/>
    <lineage>
        <taxon>Eukaryota</taxon>
        <taxon>Viridiplantae</taxon>
        <taxon>Streptophyta</taxon>
        <taxon>Embryophyta</taxon>
        <taxon>Tracheophyta</taxon>
        <taxon>Spermatophyta</taxon>
        <taxon>Magnoliopsida</taxon>
        <taxon>eudicotyledons</taxon>
        <taxon>Gunneridae</taxon>
        <taxon>Pentapetalae</taxon>
        <taxon>rosids</taxon>
        <taxon>malvids</taxon>
        <taxon>Brassicales</taxon>
        <taxon>Brassicaceae</taxon>
        <taxon>Brassiceae</taxon>
        <taxon>Brassica</taxon>
    </lineage>
</organism>
<protein>
    <submittedName>
        <fullName evidence="2">Uncharacterized protein</fullName>
    </submittedName>
</protein>
<comment type="caution">
    <text evidence="2">The sequence shown here is derived from an EMBL/GenBank/DDBJ whole genome shotgun (WGS) entry which is preliminary data.</text>
</comment>